<gene>
    <name evidence="1" type="ORF">RUM43_008477</name>
</gene>
<dbReference type="EMBL" id="JAWJWE010000038">
    <property type="protein sequence ID" value="KAK6622635.1"/>
    <property type="molecule type" value="Genomic_DNA"/>
</dbReference>
<dbReference type="Proteomes" id="UP001372834">
    <property type="component" value="Unassembled WGS sequence"/>
</dbReference>
<reference evidence="1 2" key="1">
    <citation type="submission" date="2023-10" db="EMBL/GenBank/DDBJ databases">
        <title>Genomes of two closely related lineages of the louse Polyplax serrata with different host specificities.</title>
        <authorList>
            <person name="Martinu J."/>
            <person name="Tarabai H."/>
            <person name="Stefka J."/>
            <person name="Hypsa V."/>
        </authorList>
    </citation>
    <scope>NUCLEOTIDE SEQUENCE [LARGE SCALE GENOMIC DNA]</scope>
    <source>
        <strain evidence="1">HR10_N</strain>
    </source>
</reference>
<accession>A0AAN8NTN3</accession>
<organism evidence="1 2">
    <name type="scientific">Polyplax serrata</name>
    <name type="common">Common mouse louse</name>
    <dbReference type="NCBI Taxonomy" id="468196"/>
    <lineage>
        <taxon>Eukaryota</taxon>
        <taxon>Metazoa</taxon>
        <taxon>Ecdysozoa</taxon>
        <taxon>Arthropoda</taxon>
        <taxon>Hexapoda</taxon>
        <taxon>Insecta</taxon>
        <taxon>Pterygota</taxon>
        <taxon>Neoptera</taxon>
        <taxon>Paraneoptera</taxon>
        <taxon>Psocodea</taxon>
        <taxon>Troctomorpha</taxon>
        <taxon>Phthiraptera</taxon>
        <taxon>Anoplura</taxon>
        <taxon>Polyplacidae</taxon>
        <taxon>Polyplax</taxon>
    </lineage>
</organism>
<evidence type="ECO:0000313" key="1">
    <source>
        <dbReference type="EMBL" id="KAK6622635.1"/>
    </source>
</evidence>
<comment type="caution">
    <text evidence="1">The sequence shown here is derived from an EMBL/GenBank/DDBJ whole genome shotgun (WGS) entry which is preliminary data.</text>
</comment>
<evidence type="ECO:0000313" key="2">
    <source>
        <dbReference type="Proteomes" id="UP001372834"/>
    </source>
</evidence>
<sequence>MVWEIRPERVRRQVRDGTLFWKVCQLLILPSHPVIPVPRAKMHKKIIMYELTFVSAKVVLGKAMKTMRTVEKAATVVMRCGPMTALNAVTMLSAALLAPDRPSRIPPYTWGKMGPSLVPLIALQQRRKVSEGRMTMAGNFS</sequence>
<proteinExistence type="predicted"/>
<protein>
    <submittedName>
        <fullName evidence="1">Uncharacterized protein</fullName>
    </submittedName>
</protein>
<dbReference type="AlphaFoldDB" id="A0AAN8NTN3"/>
<name>A0AAN8NTN3_POLSC</name>